<proteinExistence type="inferred from homology"/>
<evidence type="ECO:0000256" key="1">
    <source>
        <dbReference type="ARBA" id="ARBA00022630"/>
    </source>
</evidence>
<feature type="domain" description="Luciferase-like" evidence="6">
    <location>
        <begin position="22"/>
        <end position="216"/>
    </location>
</feature>
<dbReference type="InterPro" id="IPR016215">
    <property type="entry name" value="NTA_MOA"/>
</dbReference>
<dbReference type="Proteomes" id="UP000221961">
    <property type="component" value="Chromosome"/>
</dbReference>
<dbReference type="GO" id="GO:0004497">
    <property type="term" value="F:monooxygenase activity"/>
    <property type="evidence" value="ECO:0007669"/>
    <property type="project" value="UniProtKB-KW"/>
</dbReference>
<evidence type="ECO:0000256" key="3">
    <source>
        <dbReference type="ARBA" id="ARBA00023002"/>
    </source>
</evidence>
<gene>
    <name evidence="7" type="ORF">CRH09_08365</name>
</gene>
<dbReference type="Gene3D" id="3.20.20.30">
    <property type="entry name" value="Luciferase-like domain"/>
    <property type="match status" value="1"/>
</dbReference>
<evidence type="ECO:0000256" key="2">
    <source>
        <dbReference type="ARBA" id="ARBA00022643"/>
    </source>
</evidence>
<dbReference type="InterPro" id="IPR036661">
    <property type="entry name" value="Luciferase-like_sf"/>
</dbReference>
<accession>A0A291RFY5</accession>
<protein>
    <submittedName>
        <fullName evidence="7">LLM class flavin-dependent oxidoreductase</fullName>
    </submittedName>
</protein>
<keyword evidence="2" id="KW-0288">FMN</keyword>
<name>A0A291RFY5_9NOCA</name>
<evidence type="ECO:0000313" key="7">
    <source>
        <dbReference type="EMBL" id="ATL66208.1"/>
    </source>
</evidence>
<keyword evidence="3" id="KW-0560">Oxidoreductase</keyword>
<reference evidence="7 8" key="1">
    <citation type="submission" date="2017-10" db="EMBL/GenBank/DDBJ databases">
        <title>Comparative genomics between pathogenic Norcardia.</title>
        <authorList>
            <person name="Zeng L."/>
        </authorList>
    </citation>
    <scope>NUCLEOTIDE SEQUENCE [LARGE SCALE GENOMIC DNA]</scope>
    <source>
        <strain evidence="7 8">NC_YFY_NT001</strain>
    </source>
</reference>
<dbReference type="PANTHER" id="PTHR30011">
    <property type="entry name" value="ALKANESULFONATE MONOOXYGENASE-RELATED"/>
    <property type="match status" value="1"/>
</dbReference>
<dbReference type="AlphaFoldDB" id="A0A291RFY5"/>
<dbReference type="InterPro" id="IPR051260">
    <property type="entry name" value="Diverse_substr_monoxygenases"/>
</dbReference>
<comment type="similarity">
    <text evidence="5">Belongs to the NtaA/SnaA/DszA monooxygenase family.</text>
</comment>
<dbReference type="PANTHER" id="PTHR30011:SF16">
    <property type="entry name" value="C2H2 FINGER DOMAIN TRANSCRIPTION FACTOR (EUROFUNG)-RELATED"/>
    <property type="match status" value="1"/>
</dbReference>
<keyword evidence="4" id="KW-0503">Monooxygenase</keyword>
<sequence length="340" mass="35264">MTATTRKPIVSVGYELPRAGMTGPARALLAVARAVEAAGVDYLVLPDRPAADPGGASAPAAAITAALLASGTEDLGVVVATAVAYWEPYNLARVLASLDHISAGRAGWQVVTALDAAADANHRRTGFDPAANREARATEYVPLVRDLWDSWEDGAFVHDKDSGRLVDVDRIHVLGHAGPALQVRGPLNVARPPQGHPVVFAAATDPLVASAADVLTTGRPGVTDRPHRVLAVAPFVAADTRRAHELHCAAGAPEGDADRAVVVGAPAAVADRLLGWADSVDGFLVRFATLDQLSAFTDLVLPRLRAAGSPEPAGPRSLRARLGLSRPANRLVATAAAERS</sequence>
<dbReference type="PIRSF" id="PIRSF000337">
    <property type="entry name" value="NTA_MOA"/>
    <property type="match status" value="1"/>
</dbReference>
<organism evidence="7 8">
    <name type="scientific">Nocardia terpenica</name>
    <dbReference type="NCBI Taxonomy" id="455432"/>
    <lineage>
        <taxon>Bacteria</taxon>
        <taxon>Bacillati</taxon>
        <taxon>Actinomycetota</taxon>
        <taxon>Actinomycetes</taxon>
        <taxon>Mycobacteriales</taxon>
        <taxon>Nocardiaceae</taxon>
        <taxon>Nocardia</taxon>
    </lineage>
</organism>
<evidence type="ECO:0000313" key="8">
    <source>
        <dbReference type="Proteomes" id="UP000221961"/>
    </source>
</evidence>
<dbReference type="KEGG" id="ntp:CRH09_08365"/>
<dbReference type="SUPFAM" id="SSF51679">
    <property type="entry name" value="Bacterial luciferase-like"/>
    <property type="match status" value="1"/>
</dbReference>
<dbReference type="EMBL" id="CP023778">
    <property type="protein sequence ID" value="ATL66208.1"/>
    <property type="molecule type" value="Genomic_DNA"/>
</dbReference>
<dbReference type="Pfam" id="PF00296">
    <property type="entry name" value="Bac_luciferase"/>
    <property type="match status" value="1"/>
</dbReference>
<dbReference type="InterPro" id="IPR011251">
    <property type="entry name" value="Luciferase-like_dom"/>
</dbReference>
<dbReference type="GeneID" id="88357421"/>
<evidence type="ECO:0000256" key="4">
    <source>
        <dbReference type="ARBA" id="ARBA00023033"/>
    </source>
</evidence>
<dbReference type="GO" id="GO:0016705">
    <property type="term" value="F:oxidoreductase activity, acting on paired donors, with incorporation or reduction of molecular oxygen"/>
    <property type="evidence" value="ECO:0007669"/>
    <property type="project" value="InterPro"/>
</dbReference>
<keyword evidence="1" id="KW-0285">Flavoprotein</keyword>
<evidence type="ECO:0000256" key="5">
    <source>
        <dbReference type="ARBA" id="ARBA00033748"/>
    </source>
</evidence>
<evidence type="ECO:0000259" key="6">
    <source>
        <dbReference type="Pfam" id="PF00296"/>
    </source>
</evidence>
<dbReference type="RefSeq" id="WP_098693412.1">
    <property type="nucleotide sequence ID" value="NZ_CP023778.1"/>
</dbReference>